<dbReference type="EMBL" id="SNWI01000004">
    <property type="protein sequence ID" value="TDO02596.1"/>
    <property type="molecule type" value="Genomic_DNA"/>
</dbReference>
<evidence type="ECO:0000313" key="2">
    <source>
        <dbReference type="EMBL" id="TDO02596.1"/>
    </source>
</evidence>
<feature type="chain" id="PRO_5020861878" description="DUF4878 domain-containing protein" evidence="1">
    <location>
        <begin position="22"/>
        <end position="129"/>
    </location>
</feature>
<evidence type="ECO:0000256" key="1">
    <source>
        <dbReference type="SAM" id="SignalP"/>
    </source>
</evidence>
<evidence type="ECO:0000313" key="3">
    <source>
        <dbReference type="Proteomes" id="UP000294848"/>
    </source>
</evidence>
<feature type="signal peptide" evidence="1">
    <location>
        <begin position="1"/>
        <end position="21"/>
    </location>
</feature>
<protein>
    <recommendedName>
        <fullName evidence="4">DUF4878 domain-containing protein</fullName>
    </recommendedName>
</protein>
<reference evidence="2 3" key="1">
    <citation type="submission" date="2019-03" db="EMBL/GenBank/DDBJ databases">
        <title>Freshwater and sediment microbial communities from various areas in North America, analyzing microbe dynamics in response to fracking.</title>
        <authorList>
            <person name="Lamendella R."/>
        </authorList>
    </citation>
    <scope>NUCLEOTIDE SEQUENCE [LARGE SCALE GENOMIC DNA]</scope>
    <source>
        <strain evidence="2 3">114D</strain>
    </source>
</reference>
<evidence type="ECO:0008006" key="4">
    <source>
        <dbReference type="Google" id="ProtNLM"/>
    </source>
</evidence>
<dbReference type="AlphaFoldDB" id="A0A4R6H584"/>
<comment type="caution">
    <text evidence="2">The sequence shown here is derived from an EMBL/GenBank/DDBJ whole genome shotgun (WGS) entry which is preliminary data.</text>
</comment>
<sequence>MKFIKATTILFLCLITFTCYSQNSEENLNTPITMFKNWVSGIKNQNFEEFKDGYLQDDWDKMTKEKKDQLLNRYAKIFDSEFGDYEVEDFNVSFEGNENEGELIVFFKEKGLPNLMVKKVNNDWVLAEK</sequence>
<organism evidence="2 3">
    <name type="scientific">Sunxiuqinia elliptica</name>
    <dbReference type="NCBI Taxonomy" id="655355"/>
    <lineage>
        <taxon>Bacteria</taxon>
        <taxon>Pseudomonadati</taxon>
        <taxon>Bacteroidota</taxon>
        <taxon>Bacteroidia</taxon>
        <taxon>Marinilabiliales</taxon>
        <taxon>Prolixibacteraceae</taxon>
        <taxon>Sunxiuqinia</taxon>
    </lineage>
</organism>
<name>A0A4R6H584_9BACT</name>
<dbReference type="RefSeq" id="WP_133464856.1">
    <property type="nucleotide sequence ID" value="NZ_SNWV01000016.1"/>
</dbReference>
<accession>A0A4R6H584</accession>
<gene>
    <name evidence="2" type="ORF">DET52_10461</name>
</gene>
<keyword evidence="1" id="KW-0732">Signal</keyword>
<proteinExistence type="predicted"/>
<dbReference type="Proteomes" id="UP000294848">
    <property type="component" value="Unassembled WGS sequence"/>
</dbReference>